<evidence type="ECO:0000313" key="1">
    <source>
        <dbReference type="EMBL" id="CEG00914.1"/>
    </source>
</evidence>
<protein>
    <submittedName>
        <fullName evidence="1">Harbinger transposase-derived nuclease</fullName>
    </submittedName>
</protein>
<evidence type="ECO:0000313" key="2">
    <source>
        <dbReference type="Proteomes" id="UP000009170"/>
    </source>
</evidence>
<reference evidence="1 2" key="2">
    <citation type="journal article" date="2014" name="BMC Genomics">
        <title>An improved genome of the model marine alga Ostreococcus tauri unfolds by assessing Illumina de novo assemblies.</title>
        <authorList>
            <person name="Blanc-Mathieu R."/>
            <person name="Verhelst B."/>
            <person name="Derelle E."/>
            <person name="Rombauts S."/>
            <person name="Bouget F.Y."/>
            <person name="Carre I."/>
            <person name="Chateau A."/>
            <person name="Eyre-Walker A."/>
            <person name="Grimsley N."/>
            <person name="Moreau H."/>
            <person name="Piegu B."/>
            <person name="Rivals E."/>
            <person name="Schackwitz W."/>
            <person name="Van de Peer Y."/>
            <person name="Piganeau G."/>
        </authorList>
    </citation>
    <scope>NUCLEOTIDE SEQUENCE [LARGE SCALE GENOMIC DNA]</scope>
    <source>
        <strain evidence="2">OTTH 0595 / CCAP 157/2 / RCC745</strain>
    </source>
</reference>
<proteinExistence type="predicted"/>
<dbReference type="Pfam" id="PF04827">
    <property type="entry name" value="Plant_tran"/>
    <property type="match status" value="1"/>
</dbReference>
<organism evidence="1 2">
    <name type="scientific">Ostreococcus tauri</name>
    <name type="common">Marine green alga</name>
    <dbReference type="NCBI Taxonomy" id="70448"/>
    <lineage>
        <taxon>Eukaryota</taxon>
        <taxon>Viridiplantae</taxon>
        <taxon>Chlorophyta</taxon>
        <taxon>Mamiellophyceae</taxon>
        <taxon>Mamiellales</taxon>
        <taxon>Bathycoccaceae</taxon>
        <taxon>Ostreococcus</taxon>
    </lineage>
</organism>
<accession>A0A090MBF3</accession>
<dbReference type="GeneID" id="34945574"/>
<dbReference type="InterPro" id="IPR006912">
    <property type="entry name" value="Harbinger_derived_prot"/>
</dbReference>
<dbReference type="Proteomes" id="UP000009170">
    <property type="component" value="Unassembled WGS sequence"/>
</dbReference>
<dbReference type="AlphaFoldDB" id="A0A090MBF3"/>
<name>A0A090MBF3_OSTTA</name>
<dbReference type="STRING" id="70448.A0A090MBF3"/>
<dbReference type="InParanoid" id="A0A090MBF3"/>
<keyword evidence="2" id="KW-1185">Reference proteome</keyword>
<reference evidence="2" key="1">
    <citation type="journal article" date="2006" name="Proc. Natl. Acad. Sci. U.S.A.">
        <title>Genome analysis of the smallest free-living eukaryote Ostreococcus tauri unveils many unique features.</title>
        <authorList>
            <person name="Derelle E."/>
            <person name="Ferraz C."/>
            <person name="Rombauts S."/>
            <person name="Rouze P."/>
            <person name="Worden A.Z."/>
            <person name="Robbens S."/>
            <person name="Partensky F."/>
            <person name="Degroeve S."/>
            <person name="Echeynie S."/>
            <person name="Cooke R."/>
            <person name="Saeys Y."/>
            <person name="Wuyts J."/>
            <person name="Jabbari K."/>
            <person name="Bowler C."/>
            <person name="Panaud O."/>
            <person name="Piegu B."/>
            <person name="Ball S.G."/>
            <person name="Ral J.-P."/>
            <person name="Bouget F.-Y."/>
            <person name="Piganeau G."/>
            <person name="De Baets B."/>
            <person name="Picard A."/>
            <person name="Delseny M."/>
            <person name="Demaille J."/>
            <person name="Van de Peer Y."/>
            <person name="Moreau H."/>
        </authorList>
    </citation>
    <scope>NUCLEOTIDE SEQUENCE [LARGE SCALE GENOMIC DNA]</scope>
    <source>
        <strain evidence="2">OTTH 0595 / CCAP 157/2 / RCC745</strain>
    </source>
</reference>
<dbReference type="RefSeq" id="XP_022840666.1">
    <property type="nucleotide sequence ID" value="XM_022984968.1"/>
</dbReference>
<comment type="caution">
    <text evidence="1">The sequence shown here is derived from an EMBL/GenBank/DDBJ whole genome shotgun (WGS) entry which is preliminary data.</text>
</comment>
<gene>
    <name evidence="1" type="ORF">OT_ostta02g00277</name>
</gene>
<dbReference type="EMBL" id="CAID01000002">
    <property type="protein sequence ID" value="CEG00914.1"/>
    <property type="molecule type" value="Genomic_DNA"/>
</dbReference>
<dbReference type="PANTHER" id="PTHR47150:SF5">
    <property type="entry name" value="OS07G0546750 PROTEIN"/>
    <property type="match status" value="1"/>
</dbReference>
<sequence>MYAGGWRLRSRRQSRARRLRTSRRVSHAMVRRRAETVRRLAVIHTALLTGSFSDEDDDEDVSSQEDVDAGSQQAFRRPRQVFLRERPRFRDRQGHARWYGEWGTGFWHQYIDRENVESHPLLLDEFEERFRIPHELFCDFEDEMTTAGVFRKRTRSASVPPRLLLMASFKRLASGAHWPTIAECAFVSVPVLREFFTRKFAPYFSSDAYYSRHVHYPKTLDSIRATERVYRAQGFPGCVGSVDVVHMPWDAAPAVTNRMFYNGRKGAATYASVVTVDNDCIVLHATRVGPGASNDKTLILDDEYHNALQTNTLYSDYEYDLLDVSGNTVTAKGVYTICDGGFNTHCTKMATISAPTEFEYAWNERLESVRKDVERCFGQLKKRFQILRIPSLTRDFEQIKNTWRTCLVLHNILTRRRLLRDYNSRLEAVNVGDFEEQDAAVVQVWHERDVEDAEYYAHRLAERRDRNAGHPAEVVDAVVHTDDTALDRRIARARMIQRTTSHLDATRVEELEAYRTRQNSLIIHFNSLTKLGGVDHLHATRRRVVWSDNGEIVHLQFSQRFSPGIANSSALRT</sequence>
<dbReference type="PANTHER" id="PTHR47150">
    <property type="entry name" value="OS12G0169200 PROTEIN"/>
    <property type="match status" value="1"/>
</dbReference>
<dbReference type="KEGG" id="ota:OT_ostta02g00277"/>
<dbReference type="OrthoDB" id="1926441at2759"/>